<dbReference type="OrthoDB" id="3823043at2"/>
<proteinExistence type="predicted"/>
<dbReference type="RefSeq" id="WP_133802585.1">
    <property type="nucleotide sequence ID" value="NZ_SNWQ01000013.1"/>
</dbReference>
<keyword evidence="2" id="KW-1185">Reference proteome</keyword>
<feature type="non-terminal residue" evidence="1">
    <location>
        <position position="245"/>
    </location>
</feature>
<reference evidence="1 2" key="1">
    <citation type="submission" date="2019-03" db="EMBL/GenBank/DDBJ databases">
        <title>Genomic Encyclopedia of Type Strains, Phase III (KMG-III): the genomes of soil and plant-associated and newly described type strains.</title>
        <authorList>
            <person name="Whitman W."/>
        </authorList>
    </citation>
    <scope>NUCLEOTIDE SEQUENCE [LARGE SCALE GENOMIC DNA]</scope>
    <source>
        <strain evidence="1 2">VKM Ac-2527</strain>
    </source>
</reference>
<dbReference type="Proteomes" id="UP000295388">
    <property type="component" value="Unassembled WGS sequence"/>
</dbReference>
<dbReference type="AlphaFoldDB" id="A0A4R6K8S3"/>
<comment type="caution">
    <text evidence="1">The sequence shown here is derived from an EMBL/GenBank/DDBJ whole genome shotgun (WGS) entry which is preliminary data.</text>
</comment>
<evidence type="ECO:0000313" key="1">
    <source>
        <dbReference type="EMBL" id="TDO45229.1"/>
    </source>
</evidence>
<dbReference type="EMBL" id="SNWQ01000013">
    <property type="protein sequence ID" value="TDO45229.1"/>
    <property type="molecule type" value="Genomic_DNA"/>
</dbReference>
<accession>A0A4R6K8S3</accession>
<gene>
    <name evidence="1" type="ORF">EV643_1131</name>
</gene>
<protein>
    <submittedName>
        <fullName evidence="1">Uncharacterized protein</fullName>
    </submittedName>
</protein>
<organism evidence="1 2">
    <name type="scientific">Kribbella caucasensis</name>
    <dbReference type="NCBI Taxonomy" id="2512215"/>
    <lineage>
        <taxon>Bacteria</taxon>
        <taxon>Bacillati</taxon>
        <taxon>Actinomycetota</taxon>
        <taxon>Actinomycetes</taxon>
        <taxon>Propionibacteriales</taxon>
        <taxon>Kribbellaceae</taxon>
        <taxon>Kribbella</taxon>
    </lineage>
</organism>
<sequence length="245" mass="26229">MNAITVNSGYGEHDLAAELDALDAAGLLVPPDDPEVAGGPVLIDEADFYDTGDRYRMSRVEAFEWQEWAGADQDEAERFLLERDAPAWVFLPPGADLATALEQVRATTLSPIALVELMKATARQTAWSESIRIEAIASFYRQRQAQSGDIPRPSQIDSAGRPVDPERSWVAEIALALKLSKESAGNQVDTALHLTSTLTATLSALRCGAIGVSKAVAISIATRPLAQAAARAVEAHVLKRAPGQT</sequence>
<name>A0A4R6K8S3_9ACTN</name>
<evidence type="ECO:0000313" key="2">
    <source>
        <dbReference type="Proteomes" id="UP000295388"/>
    </source>
</evidence>